<dbReference type="Gene3D" id="3.40.50.1820">
    <property type="entry name" value="alpha/beta hydrolase"/>
    <property type="match status" value="1"/>
</dbReference>
<feature type="region of interest" description="Disordered" evidence="1">
    <location>
        <begin position="1"/>
        <end position="32"/>
    </location>
</feature>
<feature type="compositionally biased region" description="Polar residues" evidence="1">
    <location>
        <begin position="148"/>
        <end position="160"/>
    </location>
</feature>
<dbReference type="EMBL" id="JAEHOE010000032">
    <property type="protein sequence ID" value="KAG2494264.1"/>
    <property type="molecule type" value="Genomic_DNA"/>
</dbReference>
<sequence>MPDPFDDTGALPAGATTSGGLQTDADNAREEARASASYNVKIEHKAFRCSRGYDLYTTTFTPSVRRSPCCLVFHHGLSDHSSRHRDVLIHLCAEVGMPVYTYDAHGHGRSGPDDGPQGRAFIFMFDDLLNDLLDFTKQVVIPAETASAASCNGSGPGPTSTAPRADGAATTASASGPAPGSKPRIYLFGYSMGGLCTSLAVATTADAEGRGSLYEGLVLSSCLTDALYGDSYMVRVVKLVVATLLRTFVPYAAIIKRNSIEAGIRDTSAIAQMAADPLWYRGKFKTATIYSLLWGCQWLHRAARRITVPIYAQHGTKDIACNVNAMREHLARVRSKDLTFNVVEGGFHDLHHDPETPRLLKDMVSWLKAHAK</sequence>
<feature type="compositionally biased region" description="Polar residues" evidence="1">
    <location>
        <begin position="15"/>
        <end position="25"/>
    </location>
</feature>
<dbReference type="InterPro" id="IPR051044">
    <property type="entry name" value="MAG_DAG_Lipase"/>
</dbReference>
<dbReference type="AlphaFoldDB" id="A0A835Y2Y7"/>
<dbReference type="SUPFAM" id="SSF53474">
    <property type="entry name" value="alpha/beta-Hydrolases"/>
    <property type="match status" value="1"/>
</dbReference>
<dbReference type="InterPro" id="IPR022742">
    <property type="entry name" value="Hydrolase_4"/>
</dbReference>
<dbReference type="Pfam" id="PF12146">
    <property type="entry name" value="Hydrolase_4"/>
    <property type="match status" value="2"/>
</dbReference>
<dbReference type="PANTHER" id="PTHR11614">
    <property type="entry name" value="PHOSPHOLIPASE-RELATED"/>
    <property type="match status" value="1"/>
</dbReference>
<dbReference type="Proteomes" id="UP000612055">
    <property type="component" value="Unassembled WGS sequence"/>
</dbReference>
<reference evidence="3" key="1">
    <citation type="journal article" date="2020" name="bioRxiv">
        <title>Comparative genomics of Chlamydomonas.</title>
        <authorList>
            <person name="Craig R.J."/>
            <person name="Hasan A.R."/>
            <person name="Ness R.W."/>
            <person name="Keightley P.D."/>
        </authorList>
    </citation>
    <scope>NUCLEOTIDE SEQUENCE</scope>
    <source>
        <strain evidence="3">CCAP 11/70</strain>
    </source>
</reference>
<feature type="domain" description="Serine aminopeptidase S33" evidence="2">
    <location>
        <begin position="181"/>
        <end position="355"/>
    </location>
</feature>
<dbReference type="OrthoDB" id="2498029at2759"/>
<accession>A0A835Y2Y7</accession>
<keyword evidence="4" id="KW-1185">Reference proteome</keyword>
<name>A0A835Y2Y7_9CHLO</name>
<evidence type="ECO:0000313" key="3">
    <source>
        <dbReference type="EMBL" id="KAG2494264.1"/>
    </source>
</evidence>
<dbReference type="InterPro" id="IPR029058">
    <property type="entry name" value="AB_hydrolase_fold"/>
</dbReference>
<feature type="domain" description="Serine aminopeptidase S33" evidence="2">
    <location>
        <begin position="71"/>
        <end position="140"/>
    </location>
</feature>
<feature type="compositionally biased region" description="Low complexity" evidence="1">
    <location>
        <begin position="161"/>
        <end position="179"/>
    </location>
</feature>
<proteinExistence type="predicted"/>
<evidence type="ECO:0000313" key="4">
    <source>
        <dbReference type="Proteomes" id="UP000612055"/>
    </source>
</evidence>
<evidence type="ECO:0000259" key="2">
    <source>
        <dbReference type="Pfam" id="PF12146"/>
    </source>
</evidence>
<protein>
    <recommendedName>
        <fullName evidence="2">Serine aminopeptidase S33 domain-containing protein</fullName>
    </recommendedName>
</protein>
<gene>
    <name evidence="3" type="ORF">HYH03_007619</name>
</gene>
<organism evidence="3 4">
    <name type="scientific">Edaphochlamys debaryana</name>
    <dbReference type="NCBI Taxonomy" id="47281"/>
    <lineage>
        <taxon>Eukaryota</taxon>
        <taxon>Viridiplantae</taxon>
        <taxon>Chlorophyta</taxon>
        <taxon>core chlorophytes</taxon>
        <taxon>Chlorophyceae</taxon>
        <taxon>CS clade</taxon>
        <taxon>Chlamydomonadales</taxon>
        <taxon>Chlamydomonadales incertae sedis</taxon>
        <taxon>Edaphochlamys</taxon>
    </lineage>
</organism>
<evidence type="ECO:0000256" key="1">
    <source>
        <dbReference type="SAM" id="MobiDB-lite"/>
    </source>
</evidence>
<comment type="caution">
    <text evidence="3">The sequence shown here is derived from an EMBL/GenBank/DDBJ whole genome shotgun (WGS) entry which is preliminary data.</text>
</comment>
<feature type="region of interest" description="Disordered" evidence="1">
    <location>
        <begin position="148"/>
        <end position="179"/>
    </location>
</feature>